<keyword evidence="4" id="KW-0732">Signal</keyword>
<evidence type="ECO:0000256" key="1">
    <source>
        <dbReference type="ARBA" id="ARBA00004370"/>
    </source>
</evidence>
<dbReference type="InterPro" id="IPR004846">
    <property type="entry name" value="T2SS/T3SS_dom"/>
</dbReference>
<comment type="caution">
    <text evidence="10">The sequence shown here is derived from an EMBL/GenBank/DDBJ whole genome shotgun (WGS) entry which is preliminary data.</text>
</comment>
<keyword evidence="6" id="KW-0998">Cell outer membrane</keyword>
<evidence type="ECO:0000256" key="5">
    <source>
        <dbReference type="ARBA" id="ARBA00023136"/>
    </source>
</evidence>
<protein>
    <submittedName>
        <fullName evidence="10">Type IV pilus secretin PilQ</fullName>
    </submittedName>
</protein>
<evidence type="ECO:0000256" key="6">
    <source>
        <dbReference type="ARBA" id="ARBA00023237"/>
    </source>
</evidence>
<dbReference type="InterPro" id="IPR049371">
    <property type="entry name" value="GspD-like_N0"/>
</dbReference>
<dbReference type="SMART" id="SM00965">
    <property type="entry name" value="STN"/>
    <property type="match status" value="1"/>
</dbReference>
<dbReference type="Pfam" id="PF00263">
    <property type="entry name" value="Secretin"/>
    <property type="match status" value="1"/>
</dbReference>
<keyword evidence="5" id="KW-0472">Membrane</keyword>
<dbReference type="Pfam" id="PF21305">
    <property type="entry name" value="type_II_gspD_N0"/>
    <property type="match status" value="1"/>
</dbReference>
<dbReference type="PANTHER" id="PTHR30604">
    <property type="entry name" value="PROTEIN TRANSPORT PROTEIN HOFQ"/>
    <property type="match status" value="1"/>
</dbReference>
<keyword evidence="11" id="KW-1185">Reference proteome</keyword>
<dbReference type="PANTHER" id="PTHR30604:SF1">
    <property type="entry name" value="DNA UTILIZATION PROTEIN HOFQ"/>
    <property type="match status" value="1"/>
</dbReference>
<dbReference type="Gene3D" id="3.30.1370.120">
    <property type="match status" value="1"/>
</dbReference>
<name>A0ABT1XF94_9BURK</name>
<dbReference type="PRINTS" id="PR00811">
    <property type="entry name" value="BCTERIALGSPD"/>
</dbReference>
<evidence type="ECO:0000259" key="9">
    <source>
        <dbReference type="SMART" id="SM00965"/>
    </source>
</evidence>
<evidence type="ECO:0000256" key="3">
    <source>
        <dbReference type="ARBA" id="ARBA00022692"/>
    </source>
</evidence>
<dbReference type="Pfam" id="PF03958">
    <property type="entry name" value="Secretin_N"/>
    <property type="match status" value="1"/>
</dbReference>
<reference evidence="10" key="1">
    <citation type="submission" date="2022-07" db="EMBL/GenBank/DDBJ databases">
        <authorList>
            <person name="Xamxidin M."/>
        </authorList>
    </citation>
    <scope>NUCLEOTIDE SEQUENCE</scope>
    <source>
        <strain evidence="10">YS8-69</strain>
    </source>
</reference>
<evidence type="ECO:0000256" key="2">
    <source>
        <dbReference type="ARBA" id="ARBA00022448"/>
    </source>
</evidence>
<organism evidence="10 11">
    <name type="scientific">Limnobacter parvus</name>
    <dbReference type="NCBI Taxonomy" id="2939690"/>
    <lineage>
        <taxon>Bacteria</taxon>
        <taxon>Pseudomonadati</taxon>
        <taxon>Pseudomonadota</taxon>
        <taxon>Betaproteobacteria</taxon>
        <taxon>Burkholderiales</taxon>
        <taxon>Burkholderiaceae</taxon>
        <taxon>Limnobacter</taxon>
    </lineage>
</organism>
<evidence type="ECO:0000256" key="7">
    <source>
        <dbReference type="RuleBase" id="RU004003"/>
    </source>
</evidence>
<dbReference type="Gene3D" id="2.60.40.3500">
    <property type="match status" value="1"/>
</dbReference>
<comment type="subcellular location">
    <subcellularLocation>
        <location evidence="8">Cell outer membrane</location>
    </subcellularLocation>
    <subcellularLocation>
        <location evidence="1">Membrane</location>
    </subcellularLocation>
</comment>
<keyword evidence="2 8" id="KW-0813">Transport</keyword>
<dbReference type="RefSeq" id="WP_257511168.1">
    <property type="nucleotide sequence ID" value="NZ_JANKHG010000014.1"/>
</dbReference>
<evidence type="ECO:0000256" key="8">
    <source>
        <dbReference type="RuleBase" id="RU004004"/>
    </source>
</evidence>
<dbReference type="NCBIfam" id="TIGR02515">
    <property type="entry name" value="IV_pilus_PilQ"/>
    <property type="match status" value="1"/>
</dbReference>
<evidence type="ECO:0000256" key="4">
    <source>
        <dbReference type="ARBA" id="ARBA00022729"/>
    </source>
</evidence>
<dbReference type="InterPro" id="IPR011662">
    <property type="entry name" value="Secretin/TonB_short_N"/>
</dbReference>
<dbReference type="EMBL" id="JANKHG010000014">
    <property type="protein sequence ID" value="MCR2745942.1"/>
    <property type="molecule type" value="Genomic_DNA"/>
</dbReference>
<dbReference type="InterPro" id="IPR038591">
    <property type="entry name" value="NolW-like_sf"/>
</dbReference>
<sequence length="692" mass="75331">MKMQMVNKHNRARFSFVLVTILVVAFMGNAQALSIVDAKLQELDDQTVLTLQLDQPMNQKLGLFRMANPARQVLDFSSELSNKTLPVEFANDSRIKRSQLIAAGGKSRLVFELAQSYEVQATQSEQSIQIVFSGPKPFVPGNTQAAVLPQGSMLKKTVAEVLGKPAVMQDGAVLNDWRVTEQNGRQVLRMVFDRSDILADAVLTNERLRIRFANARIQPDVVKQLQTAAGAPIAQVELFPGDQALVVQMNLNKATHLLRQSGSVVEVEVTPIQLAAPKTNSVSITPAAKNQSAVARYNGRPITLDFKDADIRTVMQVFADFTKMNLVLSDSVQGTVTVFLKDVPWDQALDIVMRSKGLVSSQSGNVLLVSTPADVSNDQFQTANRRAQDDMEPLVSQVFQVSYQKTADLVTLIKSEDSKLLSDRGTLISDERTSQIFVQDTPTRLERINMIITGLDKPVKQVMIEARVVLADTSVSKDLGVRIQSASARADAFTEVGDQFGSKGFVDTGPLASTTLAYTLFNASSTRLINLQLRALETDNKIRTVSNPRVITSNKEPALIEQGTEIPYQIATSSGATATEFKEANLKLAVTPQIAPDGTVLLDVDIAKDSIGITTANGPAIDTRRVKTKVLVADGGTVVLGGIFEEDDNVLNEKVPFLGDIPGLGALFKGKTDTKRRAELLIFLTPVVLADQ</sequence>
<keyword evidence="3" id="KW-0812">Transmembrane</keyword>
<dbReference type="InterPro" id="IPR005644">
    <property type="entry name" value="NolW-like"/>
</dbReference>
<dbReference type="InterPro" id="IPR001775">
    <property type="entry name" value="GspD/PilQ"/>
</dbReference>
<dbReference type="Proteomes" id="UP001165267">
    <property type="component" value="Unassembled WGS sequence"/>
</dbReference>
<feature type="domain" description="Secretin/TonB short N-terminal" evidence="9">
    <location>
        <begin position="324"/>
        <end position="372"/>
    </location>
</feature>
<comment type="similarity">
    <text evidence="7">Belongs to the bacterial secretin family.</text>
</comment>
<evidence type="ECO:0000313" key="10">
    <source>
        <dbReference type="EMBL" id="MCR2745942.1"/>
    </source>
</evidence>
<dbReference type="InterPro" id="IPR051808">
    <property type="entry name" value="Type_IV_pilus_biogenesis"/>
</dbReference>
<gene>
    <name evidence="10" type="primary">pilQ</name>
    <name evidence="10" type="ORF">NSP04_04695</name>
</gene>
<evidence type="ECO:0000313" key="11">
    <source>
        <dbReference type="Proteomes" id="UP001165267"/>
    </source>
</evidence>
<accession>A0ABT1XF94</accession>
<proteinExistence type="inferred from homology"/>
<dbReference type="InterPro" id="IPR013355">
    <property type="entry name" value="Pilus_4_PilQ"/>
</dbReference>
<dbReference type="Gene3D" id="3.30.1370.130">
    <property type="match status" value="1"/>
</dbReference>